<sequence>MRKWMMFVMAGVIALSVTGCQEKGPSNEPQGERLMLDKEYTNSFDSYKLDLPQDWARVEILEDEEERTTVFIFPSEDPTKQQALMTIIGMSAAEWDAIKAEGKPSLTQFKEIKEHEGSYYILLTPLDQVLEGEELERYEQMVKQVPVIVAGMHF</sequence>
<dbReference type="PROSITE" id="PS51257">
    <property type="entry name" value="PROKAR_LIPOPROTEIN"/>
    <property type="match status" value="1"/>
</dbReference>
<dbReference type="OrthoDB" id="2678308at2"/>
<reference evidence="1 2" key="1">
    <citation type="submission" date="2016-08" db="EMBL/GenBank/DDBJ databases">
        <title>Novel Firmicute Genomes.</title>
        <authorList>
            <person name="Poppleton D.I."/>
            <person name="Gribaldo S."/>
        </authorList>
    </citation>
    <scope>NUCLEOTIDE SEQUENCE [LARGE SCALE GENOMIC DNA]</scope>
    <source>
        <strain evidence="1 2">RAOx-1</strain>
    </source>
</reference>
<dbReference type="EMBL" id="MCHY01000007">
    <property type="protein sequence ID" value="RKD25036.1"/>
    <property type="molecule type" value="Genomic_DNA"/>
</dbReference>
<evidence type="ECO:0000313" key="1">
    <source>
        <dbReference type="EMBL" id="RKD25036.1"/>
    </source>
</evidence>
<evidence type="ECO:0008006" key="3">
    <source>
        <dbReference type="Google" id="ProtNLM"/>
    </source>
</evidence>
<protein>
    <recommendedName>
        <fullName evidence="3">PsbP C-terminal domain-containing protein</fullName>
    </recommendedName>
</protein>
<dbReference type="Proteomes" id="UP000284219">
    <property type="component" value="Unassembled WGS sequence"/>
</dbReference>
<dbReference type="AlphaFoldDB" id="A0A419SLZ5"/>
<comment type="caution">
    <text evidence="1">The sequence shown here is derived from an EMBL/GenBank/DDBJ whole genome shotgun (WGS) entry which is preliminary data.</text>
</comment>
<evidence type="ECO:0000313" key="2">
    <source>
        <dbReference type="Proteomes" id="UP000284219"/>
    </source>
</evidence>
<keyword evidence="2" id="KW-1185">Reference proteome</keyword>
<dbReference type="RefSeq" id="WP_120188854.1">
    <property type="nucleotide sequence ID" value="NZ_MCHY01000007.1"/>
</dbReference>
<accession>A0A419SLZ5</accession>
<name>A0A419SLZ5_9BACL</name>
<gene>
    <name evidence="1" type="ORF">BEP19_04205</name>
</gene>
<organism evidence="1 2">
    <name type="scientific">Ammoniphilus oxalaticus</name>
    <dbReference type="NCBI Taxonomy" id="66863"/>
    <lineage>
        <taxon>Bacteria</taxon>
        <taxon>Bacillati</taxon>
        <taxon>Bacillota</taxon>
        <taxon>Bacilli</taxon>
        <taxon>Bacillales</taxon>
        <taxon>Paenibacillaceae</taxon>
        <taxon>Aneurinibacillus group</taxon>
        <taxon>Ammoniphilus</taxon>
    </lineage>
</organism>
<proteinExistence type="predicted"/>